<proteinExistence type="predicted"/>
<accession>A0ABT3SB71</accession>
<comment type="caution">
    <text evidence="1">The sequence shown here is derived from an EMBL/GenBank/DDBJ whole genome shotgun (WGS) entry which is preliminary data.</text>
</comment>
<gene>
    <name evidence="1" type="ORF">ORI27_08490</name>
</gene>
<name>A0ABT3SB71_9MYCO</name>
<dbReference type="InterPro" id="IPR023213">
    <property type="entry name" value="CAT-like_dom_sf"/>
</dbReference>
<evidence type="ECO:0000313" key="1">
    <source>
        <dbReference type="EMBL" id="MCX2936734.1"/>
    </source>
</evidence>
<evidence type="ECO:0008006" key="3">
    <source>
        <dbReference type="Google" id="ProtNLM"/>
    </source>
</evidence>
<dbReference type="RefSeq" id="WP_265996148.1">
    <property type="nucleotide sequence ID" value="NZ_JAPJDN010000005.1"/>
</dbReference>
<evidence type="ECO:0000313" key="2">
    <source>
        <dbReference type="Proteomes" id="UP001300745"/>
    </source>
</evidence>
<protein>
    <recommendedName>
        <fullName evidence="3">Diacylglycerol O-acyltransferase</fullName>
    </recommendedName>
</protein>
<dbReference type="Proteomes" id="UP001300745">
    <property type="component" value="Unassembled WGS sequence"/>
</dbReference>
<keyword evidence="2" id="KW-1185">Reference proteome</keyword>
<dbReference type="SUPFAM" id="SSF52777">
    <property type="entry name" value="CoA-dependent acyltransferases"/>
    <property type="match status" value="1"/>
</dbReference>
<organism evidence="1 2">
    <name type="scientific">Mycobacterium pinniadriaticum</name>
    <dbReference type="NCBI Taxonomy" id="2994102"/>
    <lineage>
        <taxon>Bacteria</taxon>
        <taxon>Bacillati</taxon>
        <taxon>Actinomycetota</taxon>
        <taxon>Actinomycetes</taxon>
        <taxon>Mycobacteriales</taxon>
        <taxon>Mycobacteriaceae</taxon>
        <taxon>Mycobacterium</taxon>
    </lineage>
</organism>
<sequence length="481" mass="51661">MRVPAGGRRPFRTGVVVSLAHRDGLTPVGEDRHPAPDNVVPYADQALLLALRGAGQEAVMQVLWIYEHPVDLDGVRRFHQNFGHGLVGRLIERSPLPFGRHRWVSVPGPQAPLDVAEQPRPREELYDWAHEQVELPLDPEYGPAWRLGVQSFTDGTSAVGLVLSHTVVDGGGTVASIVAAINDSGKDLGYPPRHSRSRSRAVVEDLRQLGKDLPEIGRTLRKAVKVATRRKEELVRPGAPAPHSAVAAGDSVMTAFSTAVIDLGEWDSRAKSLGGNHFSLVAGFAGKLAQNIGRTRATDGVVTLMIPVSERDSPGDTGGNVVTIANVQFDPGPVANDLSTARAAIKQGLTVARQTPDEMVELLPLIPFLPRRAMGRIADMAFGFSADVPVSCSNMGDVPDDMLRLDGTAAERVYFGGVDRNLGADVLEKRRGLMTVASARLAGKVIVPVMSYQPGADNSRARLREVIAQTLSEFDLSGVIE</sequence>
<dbReference type="Gene3D" id="3.30.559.10">
    <property type="entry name" value="Chloramphenicol acetyltransferase-like domain"/>
    <property type="match status" value="1"/>
</dbReference>
<reference evidence="1 2" key="1">
    <citation type="submission" date="2022-11" db="EMBL/GenBank/DDBJ databases">
        <title>Mycobacterium sp. nov.</title>
        <authorList>
            <person name="Papic B."/>
            <person name="Spicic S."/>
            <person name="Duvnjak S."/>
        </authorList>
    </citation>
    <scope>NUCLEOTIDE SEQUENCE [LARGE SCALE GENOMIC DNA]</scope>
    <source>
        <strain evidence="1 2">CVI_P4</strain>
    </source>
</reference>
<dbReference type="EMBL" id="JAPJDO010000005">
    <property type="protein sequence ID" value="MCX2936734.1"/>
    <property type="molecule type" value="Genomic_DNA"/>
</dbReference>